<dbReference type="EMBL" id="CP025408">
    <property type="protein sequence ID" value="AUH32326.1"/>
    <property type="molecule type" value="Genomic_DNA"/>
</dbReference>
<dbReference type="Proteomes" id="UP000233742">
    <property type="component" value="Chromosome"/>
</dbReference>
<dbReference type="RefSeq" id="WP_101459004.1">
    <property type="nucleotide sequence ID" value="NZ_CP025408.1"/>
</dbReference>
<dbReference type="AlphaFoldDB" id="A0A2K9ENP5"/>
<organism evidence="4 5">
    <name type="scientific">Paracoccus tegillarcae</name>
    <dbReference type="NCBI Taxonomy" id="1529068"/>
    <lineage>
        <taxon>Bacteria</taxon>
        <taxon>Pseudomonadati</taxon>
        <taxon>Pseudomonadota</taxon>
        <taxon>Alphaproteobacteria</taxon>
        <taxon>Rhodobacterales</taxon>
        <taxon>Paracoccaceae</taxon>
        <taxon>Paracoccus</taxon>
    </lineage>
</organism>
<dbReference type="PROSITE" id="PS51464">
    <property type="entry name" value="SIS"/>
    <property type="match status" value="1"/>
</dbReference>
<dbReference type="NCBIfam" id="NF003915">
    <property type="entry name" value="PRK05441.1"/>
    <property type="match status" value="1"/>
</dbReference>
<dbReference type="KEGG" id="paro:CUV01_01995"/>
<dbReference type="SUPFAM" id="SSF53697">
    <property type="entry name" value="SIS domain"/>
    <property type="match status" value="1"/>
</dbReference>
<proteinExistence type="predicted"/>
<dbReference type="InterPro" id="IPR001347">
    <property type="entry name" value="SIS_dom"/>
</dbReference>
<gene>
    <name evidence="4" type="ORF">CUV01_01995</name>
</gene>
<feature type="domain" description="SIS" evidence="3">
    <location>
        <begin position="52"/>
        <end position="215"/>
    </location>
</feature>
<dbReference type="PANTHER" id="PTHR10088">
    <property type="entry name" value="GLUCOKINASE REGULATORY PROTEIN"/>
    <property type="match status" value="1"/>
</dbReference>
<dbReference type="Pfam" id="PF13580">
    <property type="entry name" value="SIS_2"/>
    <property type="match status" value="1"/>
</dbReference>
<name>A0A2K9ENP5_9RHOB</name>
<dbReference type="InterPro" id="IPR005488">
    <property type="entry name" value="Etherase_MurQ"/>
</dbReference>
<keyword evidence="2" id="KW-0119">Carbohydrate metabolism</keyword>
<evidence type="ECO:0000256" key="2">
    <source>
        <dbReference type="ARBA" id="ARBA00023277"/>
    </source>
</evidence>
<protein>
    <submittedName>
        <fullName evidence="4">N-acetylmuramic acid 6-phosphate etherase</fullName>
    </submittedName>
</protein>
<evidence type="ECO:0000313" key="5">
    <source>
        <dbReference type="Proteomes" id="UP000233742"/>
    </source>
</evidence>
<dbReference type="GO" id="GO:0016803">
    <property type="term" value="F:ether hydrolase activity"/>
    <property type="evidence" value="ECO:0007669"/>
    <property type="project" value="TreeGrafter"/>
</dbReference>
<dbReference type="GO" id="GO:0097367">
    <property type="term" value="F:carbohydrate derivative binding"/>
    <property type="evidence" value="ECO:0007669"/>
    <property type="project" value="InterPro"/>
</dbReference>
<dbReference type="GO" id="GO:0046348">
    <property type="term" value="P:amino sugar catabolic process"/>
    <property type="evidence" value="ECO:0007669"/>
    <property type="project" value="InterPro"/>
</dbReference>
<dbReference type="PANTHER" id="PTHR10088:SF4">
    <property type="entry name" value="GLUCOKINASE REGULATORY PROTEIN"/>
    <property type="match status" value="1"/>
</dbReference>
<evidence type="ECO:0000256" key="1">
    <source>
        <dbReference type="ARBA" id="ARBA00023239"/>
    </source>
</evidence>
<accession>A0A2K9ENP5</accession>
<keyword evidence="1" id="KW-0456">Lyase</keyword>
<dbReference type="OrthoDB" id="9813395at2"/>
<dbReference type="GO" id="GO:0009254">
    <property type="term" value="P:peptidoglycan turnover"/>
    <property type="evidence" value="ECO:0007669"/>
    <property type="project" value="TreeGrafter"/>
</dbReference>
<dbReference type="InterPro" id="IPR046348">
    <property type="entry name" value="SIS_dom_sf"/>
</dbReference>
<reference evidence="4 5" key="1">
    <citation type="submission" date="2017-12" db="EMBL/GenBank/DDBJ databases">
        <authorList>
            <person name="Hurst M.R.H."/>
        </authorList>
    </citation>
    <scope>NUCLEOTIDE SEQUENCE [LARGE SCALE GENOMIC DNA]</scope>
    <source>
        <strain evidence="4 5">BM15</strain>
    </source>
</reference>
<dbReference type="Gene3D" id="1.10.8.1080">
    <property type="match status" value="1"/>
</dbReference>
<keyword evidence="5" id="KW-1185">Reference proteome</keyword>
<dbReference type="Gene3D" id="3.40.50.10490">
    <property type="entry name" value="Glucose-6-phosphate isomerase like protein, domain 1"/>
    <property type="match status" value="1"/>
</dbReference>
<evidence type="ECO:0000313" key="4">
    <source>
        <dbReference type="EMBL" id="AUH32326.1"/>
    </source>
</evidence>
<dbReference type="CDD" id="cd05007">
    <property type="entry name" value="SIS_Etherase"/>
    <property type="match status" value="1"/>
</dbReference>
<dbReference type="GO" id="GO:0016835">
    <property type="term" value="F:carbon-oxygen lyase activity"/>
    <property type="evidence" value="ECO:0007669"/>
    <property type="project" value="InterPro"/>
</dbReference>
<evidence type="ECO:0000259" key="3">
    <source>
        <dbReference type="PROSITE" id="PS51464"/>
    </source>
</evidence>
<sequence length="292" mass="30170">MAHSTENQHESGPRLHRLPPEDIAALLIGAQIFSAFSLHETLPELAAAGEASAASLIAGGKLGFAGAGSSGLMALAERLELAGTFGIPPETTPICFAGGPDALLRLQGQSEDQVALAEADLDASGLTKGDTIIAVSASGTTPYTLSIARLAHQRGITVIGIANVEYSDLLSISDHAIYLDTGPEVLAGSTRMAAGTAQKIALNTIAVLIGIRLGHVHDGYMVNLQAENAKLVQRAADIVSNVAQVKRDEALTALELAQGEVKTAILVARGRSAEGARMAITRNHGHLEGLLD</sequence>
<dbReference type="InterPro" id="IPR040190">
    <property type="entry name" value="MURQ/GCKR"/>
</dbReference>